<evidence type="ECO:0000256" key="5">
    <source>
        <dbReference type="ARBA" id="ARBA00022840"/>
    </source>
</evidence>
<keyword evidence="5" id="KW-0067">ATP-binding</keyword>
<organism evidence="11">
    <name type="scientific">Lotharella globosa</name>
    <dbReference type="NCBI Taxonomy" id="91324"/>
    <lineage>
        <taxon>Eukaryota</taxon>
        <taxon>Sar</taxon>
        <taxon>Rhizaria</taxon>
        <taxon>Cercozoa</taxon>
        <taxon>Chlorarachniophyceae</taxon>
        <taxon>Lotharella</taxon>
    </lineage>
</organism>
<evidence type="ECO:0000259" key="10">
    <source>
        <dbReference type="PROSITE" id="PS51195"/>
    </source>
</evidence>
<feature type="domain" description="DEAD-box RNA helicase Q" evidence="10">
    <location>
        <begin position="81"/>
        <end position="109"/>
    </location>
</feature>
<dbReference type="InterPro" id="IPR050547">
    <property type="entry name" value="DEAD_box_RNA_helicases"/>
</dbReference>
<dbReference type="PANTHER" id="PTHR47963">
    <property type="entry name" value="DEAD-BOX ATP-DEPENDENT RNA HELICASE 47, MITOCHONDRIAL"/>
    <property type="match status" value="1"/>
</dbReference>
<feature type="compositionally biased region" description="Acidic residues" evidence="7">
    <location>
        <begin position="553"/>
        <end position="568"/>
    </location>
</feature>
<keyword evidence="3" id="KW-0378">Hydrolase</keyword>
<feature type="region of interest" description="Disordered" evidence="7">
    <location>
        <begin position="56"/>
        <end position="84"/>
    </location>
</feature>
<evidence type="ECO:0000256" key="3">
    <source>
        <dbReference type="ARBA" id="ARBA00022801"/>
    </source>
</evidence>
<dbReference type="CDD" id="cd00268">
    <property type="entry name" value="DEADc"/>
    <property type="match status" value="1"/>
</dbReference>
<evidence type="ECO:0000256" key="6">
    <source>
        <dbReference type="PROSITE-ProRule" id="PRU00552"/>
    </source>
</evidence>
<dbReference type="EMBL" id="HBIV01013893">
    <property type="protein sequence ID" value="CAE0658624.1"/>
    <property type="molecule type" value="Transcribed_RNA"/>
</dbReference>
<feature type="region of interest" description="Disordered" evidence="7">
    <location>
        <begin position="1"/>
        <end position="21"/>
    </location>
</feature>
<protein>
    <recommendedName>
        <fullName evidence="1">RNA helicase</fullName>
        <ecNumber evidence="1">3.6.4.13</ecNumber>
    </recommendedName>
</protein>
<dbReference type="InterPro" id="IPR011545">
    <property type="entry name" value="DEAD/DEAH_box_helicase_dom"/>
</dbReference>
<evidence type="ECO:0000259" key="9">
    <source>
        <dbReference type="PROSITE" id="PS51194"/>
    </source>
</evidence>
<evidence type="ECO:0000259" key="8">
    <source>
        <dbReference type="PROSITE" id="PS51192"/>
    </source>
</evidence>
<feature type="region of interest" description="Disordered" evidence="7">
    <location>
        <begin position="544"/>
        <end position="568"/>
    </location>
</feature>
<dbReference type="InterPro" id="IPR014014">
    <property type="entry name" value="RNA_helicase_DEAD_Q_motif"/>
</dbReference>
<proteinExistence type="predicted"/>
<feature type="domain" description="Helicase ATP-binding" evidence="8">
    <location>
        <begin position="112"/>
        <end position="312"/>
    </location>
</feature>
<dbReference type="InterPro" id="IPR014001">
    <property type="entry name" value="Helicase_ATP-bd"/>
</dbReference>
<dbReference type="PANTHER" id="PTHR47963:SF8">
    <property type="entry name" value="ATP-DEPENDENT RNA HELICASE DEAD"/>
    <property type="match status" value="1"/>
</dbReference>
<dbReference type="SUPFAM" id="SSF52540">
    <property type="entry name" value="P-loop containing nucleoside triphosphate hydrolases"/>
    <property type="match status" value="2"/>
</dbReference>
<dbReference type="PROSITE" id="PS51194">
    <property type="entry name" value="HELICASE_CTER"/>
    <property type="match status" value="1"/>
</dbReference>
<accession>A0A7S3YQC5</accession>
<evidence type="ECO:0000313" key="11">
    <source>
        <dbReference type="EMBL" id="CAE0658624.1"/>
    </source>
</evidence>
<dbReference type="SMART" id="SM00490">
    <property type="entry name" value="HELICc"/>
    <property type="match status" value="1"/>
</dbReference>
<dbReference type="PROSITE" id="PS51195">
    <property type="entry name" value="Q_MOTIF"/>
    <property type="match status" value="1"/>
</dbReference>
<dbReference type="PROSITE" id="PS51192">
    <property type="entry name" value="HELICASE_ATP_BIND_1"/>
    <property type="match status" value="1"/>
</dbReference>
<gene>
    <name evidence="11" type="ORF">LGLO00237_LOCUS10196</name>
</gene>
<keyword evidence="4" id="KW-0347">Helicase</keyword>
<dbReference type="Gene3D" id="3.40.50.300">
    <property type="entry name" value="P-loop containing nucleotide triphosphate hydrolases"/>
    <property type="match status" value="2"/>
</dbReference>
<dbReference type="GO" id="GO:0016787">
    <property type="term" value="F:hydrolase activity"/>
    <property type="evidence" value="ECO:0007669"/>
    <property type="project" value="UniProtKB-KW"/>
</dbReference>
<keyword evidence="2" id="KW-0547">Nucleotide-binding</keyword>
<sequence length="568" mass="62708">MPASSVVPLHHNHGNGPFTRQAPLRQMIGGYPARLQDSSCRRKYLDRRIRATLEEESVERGYLDDQSEGEGGGVPPAPPVRDFQDIPLPERVLRSLEERGIEKPTPIQSAGLGRIYAGETAILHAETGSGKTLAFLLPAIARLEEDPEASILLVAPTRELAVQLASEAANLVENPESVQLIVAGASPLHKAFKKAKIIVGTPEEIVGWRARKDGQPVELVDMSFLQDIDMVVLDEVDFLLPTKKFYGPRAKSKKVKFNRWDEKKMSPAEKLLTRVVFPQNRKENLQVISASATVGREVRMKVNRVLRKDPLGRYQRNGFKLDIIRPAHVTTLDLNTEPRAVTVPPKIHHAILPLSGTVKDQGLKALASELKEAKPKSALVFICPSSGLSVAKAVKALQDMDVPAAALHEALGWTKGLKYTGMKKDDADTSAGLRNRHQELSRRFSGDSSEVPEEEIPESPVVVTFEAMARGLHFDAVEVVYILGRPASHKMYLHLAGRTGRYPTMEGTVVTVCTKGDGEHLRSWKRQLGGIDFEILGDQGIMKQTKTQHSDELNESDDFDETPEEVAM</sequence>
<evidence type="ECO:0000256" key="2">
    <source>
        <dbReference type="ARBA" id="ARBA00022741"/>
    </source>
</evidence>
<dbReference type="GO" id="GO:0003724">
    <property type="term" value="F:RNA helicase activity"/>
    <property type="evidence" value="ECO:0007669"/>
    <property type="project" value="UniProtKB-EC"/>
</dbReference>
<dbReference type="SMART" id="SM00487">
    <property type="entry name" value="DEXDc"/>
    <property type="match status" value="1"/>
</dbReference>
<dbReference type="Pfam" id="PF00270">
    <property type="entry name" value="DEAD"/>
    <property type="match status" value="1"/>
</dbReference>
<feature type="short sequence motif" description="Q motif" evidence="6">
    <location>
        <begin position="81"/>
        <end position="109"/>
    </location>
</feature>
<evidence type="ECO:0000256" key="1">
    <source>
        <dbReference type="ARBA" id="ARBA00012552"/>
    </source>
</evidence>
<reference evidence="11" key="1">
    <citation type="submission" date="2021-01" db="EMBL/GenBank/DDBJ databases">
        <authorList>
            <person name="Corre E."/>
            <person name="Pelletier E."/>
            <person name="Niang G."/>
            <person name="Scheremetjew M."/>
            <person name="Finn R."/>
            <person name="Kale V."/>
            <person name="Holt S."/>
            <person name="Cochrane G."/>
            <person name="Meng A."/>
            <person name="Brown T."/>
            <person name="Cohen L."/>
        </authorList>
    </citation>
    <scope>NUCLEOTIDE SEQUENCE</scope>
    <source>
        <strain evidence="11">CCCM811</strain>
    </source>
</reference>
<dbReference type="AlphaFoldDB" id="A0A7S3YQC5"/>
<evidence type="ECO:0000256" key="4">
    <source>
        <dbReference type="ARBA" id="ARBA00022806"/>
    </source>
</evidence>
<feature type="domain" description="Helicase C-terminal" evidence="9">
    <location>
        <begin position="362"/>
        <end position="553"/>
    </location>
</feature>
<feature type="region of interest" description="Disordered" evidence="7">
    <location>
        <begin position="428"/>
        <end position="455"/>
    </location>
</feature>
<name>A0A7S3YQC5_9EUKA</name>
<evidence type="ECO:0000256" key="7">
    <source>
        <dbReference type="SAM" id="MobiDB-lite"/>
    </source>
</evidence>
<dbReference type="GO" id="GO:0003723">
    <property type="term" value="F:RNA binding"/>
    <property type="evidence" value="ECO:0007669"/>
    <property type="project" value="TreeGrafter"/>
</dbReference>
<dbReference type="Pfam" id="PF00271">
    <property type="entry name" value="Helicase_C"/>
    <property type="match status" value="1"/>
</dbReference>
<dbReference type="InterPro" id="IPR027417">
    <property type="entry name" value="P-loop_NTPase"/>
</dbReference>
<dbReference type="InterPro" id="IPR001650">
    <property type="entry name" value="Helicase_C-like"/>
</dbReference>
<feature type="compositionally biased region" description="Basic and acidic residues" evidence="7">
    <location>
        <begin position="436"/>
        <end position="445"/>
    </location>
</feature>
<dbReference type="GO" id="GO:0005524">
    <property type="term" value="F:ATP binding"/>
    <property type="evidence" value="ECO:0007669"/>
    <property type="project" value="UniProtKB-KW"/>
</dbReference>
<dbReference type="InterPro" id="IPR044742">
    <property type="entry name" value="DEAD/DEAH_RhlB"/>
</dbReference>
<dbReference type="EC" id="3.6.4.13" evidence="1"/>